<dbReference type="InterPro" id="IPR013783">
    <property type="entry name" value="Ig-like_fold"/>
</dbReference>
<evidence type="ECO:0000259" key="8">
    <source>
        <dbReference type="PROSITE" id="PS50835"/>
    </source>
</evidence>
<dbReference type="InterPro" id="IPR007110">
    <property type="entry name" value="Ig-like_dom"/>
</dbReference>
<keyword evidence="5" id="KW-0325">Glycoprotein</keyword>
<dbReference type="PANTHER" id="PTHR11640">
    <property type="entry name" value="NEPHRIN"/>
    <property type="match status" value="1"/>
</dbReference>
<feature type="transmembrane region" description="Helical" evidence="7">
    <location>
        <begin position="992"/>
        <end position="1014"/>
    </location>
</feature>
<dbReference type="InterPro" id="IPR051275">
    <property type="entry name" value="Cell_adhesion_signaling"/>
</dbReference>
<dbReference type="InterPro" id="IPR036116">
    <property type="entry name" value="FN3_sf"/>
</dbReference>
<evidence type="ECO:0000256" key="4">
    <source>
        <dbReference type="ARBA" id="ARBA00023157"/>
    </source>
</evidence>
<dbReference type="PROSITE" id="PS50853">
    <property type="entry name" value="FN3"/>
    <property type="match status" value="1"/>
</dbReference>
<protein>
    <submittedName>
        <fullName evidence="11">B-cell receptor CD22-like</fullName>
    </submittedName>
</protein>
<dbReference type="STRING" id="451379.A0A0N5AIT5"/>
<dbReference type="InterPro" id="IPR013098">
    <property type="entry name" value="Ig_I-set"/>
</dbReference>
<evidence type="ECO:0000256" key="7">
    <source>
        <dbReference type="SAM" id="Phobius"/>
    </source>
</evidence>
<dbReference type="Proteomes" id="UP000046393">
    <property type="component" value="Unplaced"/>
</dbReference>
<accession>A0A0N5AIT5</accession>
<feature type="domain" description="Ig-like" evidence="8">
    <location>
        <begin position="102"/>
        <end position="206"/>
    </location>
</feature>
<feature type="domain" description="Ig-like" evidence="8">
    <location>
        <begin position="689"/>
        <end position="772"/>
    </location>
</feature>
<dbReference type="CDD" id="cd00063">
    <property type="entry name" value="FN3"/>
    <property type="match status" value="1"/>
</dbReference>
<dbReference type="Pfam" id="PF00041">
    <property type="entry name" value="fn3"/>
    <property type="match status" value="1"/>
</dbReference>
<dbReference type="SMART" id="SM00060">
    <property type="entry name" value="FN3"/>
    <property type="match status" value="1"/>
</dbReference>
<dbReference type="SUPFAM" id="SSF48726">
    <property type="entry name" value="Immunoglobulin"/>
    <property type="match status" value="9"/>
</dbReference>
<dbReference type="Pfam" id="PF07679">
    <property type="entry name" value="I-set"/>
    <property type="match status" value="2"/>
</dbReference>
<evidence type="ECO:0000313" key="10">
    <source>
        <dbReference type="Proteomes" id="UP000046393"/>
    </source>
</evidence>
<keyword evidence="4" id="KW-1015">Disulfide bond</keyword>
<evidence type="ECO:0000256" key="1">
    <source>
        <dbReference type="ARBA" id="ARBA00004479"/>
    </source>
</evidence>
<feature type="domain" description="Ig-like" evidence="8">
    <location>
        <begin position="214"/>
        <end position="301"/>
    </location>
</feature>
<dbReference type="WBParaSite" id="SMUV_0000434401-mRNA-1">
    <property type="protein sequence ID" value="SMUV_0000434401-mRNA-1"/>
    <property type="gene ID" value="SMUV_0000434401"/>
</dbReference>
<name>A0A0N5AIT5_9BILA</name>
<dbReference type="InterPro" id="IPR013162">
    <property type="entry name" value="CD80_C2-set"/>
</dbReference>
<dbReference type="SMART" id="SM00409">
    <property type="entry name" value="IG"/>
    <property type="match status" value="8"/>
</dbReference>
<dbReference type="Pfam" id="PF13895">
    <property type="entry name" value="Ig_2"/>
    <property type="match status" value="1"/>
</dbReference>
<dbReference type="InterPro" id="IPR003599">
    <property type="entry name" value="Ig_sub"/>
</dbReference>
<keyword evidence="7" id="KW-1133">Transmembrane helix</keyword>
<dbReference type="PROSITE" id="PS50835">
    <property type="entry name" value="IG_LIKE"/>
    <property type="match status" value="8"/>
</dbReference>
<feature type="domain" description="Ig-like" evidence="8">
    <location>
        <begin position="306"/>
        <end position="398"/>
    </location>
</feature>
<feature type="domain" description="Ig-like" evidence="8">
    <location>
        <begin position="499"/>
        <end position="592"/>
    </location>
</feature>
<dbReference type="Gene3D" id="2.60.40.10">
    <property type="entry name" value="Immunoglobulins"/>
    <property type="match status" value="10"/>
</dbReference>
<keyword evidence="3 7" id="KW-0472">Membrane</keyword>
<feature type="domain" description="Ig-like" evidence="8">
    <location>
        <begin position="779"/>
        <end position="877"/>
    </location>
</feature>
<feature type="domain" description="Ig-like" evidence="8">
    <location>
        <begin position="598"/>
        <end position="680"/>
    </location>
</feature>
<keyword evidence="10" id="KW-1185">Reference proteome</keyword>
<reference evidence="11" key="1">
    <citation type="submission" date="2017-02" db="UniProtKB">
        <authorList>
            <consortium name="WormBaseParasite"/>
        </authorList>
    </citation>
    <scope>IDENTIFICATION</scope>
</reference>
<dbReference type="Pfam" id="PF08205">
    <property type="entry name" value="C2-set_2"/>
    <property type="match status" value="4"/>
</dbReference>
<comment type="subcellular location">
    <subcellularLocation>
        <location evidence="1">Membrane</location>
        <topology evidence="1">Single-pass type I membrane protein</topology>
    </subcellularLocation>
</comment>
<evidence type="ECO:0000256" key="3">
    <source>
        <dbReference type="ARBA" id="ARBA00023136"/>
    </source>
</evidence>
<proteinExistence type="predicted"/>
<feature type="domain" description="Ig-like" evidence="8">
    <location>
        <begin position="406"/>
        <end position="496"/>
    </location>
</feature>
<dbReference type="SUPFAM" id="SSF49265">
    <property type="entry name" value="Fibronectin type III"/>
    <property type="match status" value="1"/>
</dbReference>
<dbReference type="AlphaFoldDB" id="A0A0N5AIT5"/>
<evidence type="ECO:0000256" key="6">
    <source>
        <dbReference type="ARBA" id="ARBA00023319"/>
    </source>
</evidence>
<keyword evidence="7" id="KW-0812">Transmembrane</keyword>
<evidence type="ECO:0000256" key="2">
    <source>
        <dbReference type="ARBA" id="ARBA00022737"/>
    </source>
</evidence>
<evidence type="ECO:0000313" key="11">
    <source>
        <dbReference type="WBParaSite" id="SMUV_0000434401-mRNA-1"/>
    </source>
</evidence>
<dbReference type="InterPro" id="IPR036179">
    <property type="entry name" value="Ig-like_dom_sf"/>
</dbReference>
<dbReference type="InterPro" id="IPR003961">
    <property type="entry name" value="FN3_dom"/>
</dbReference>
<evidence type="ECO:0000259" key="9">
    <source>
        <dbReference type="PROSITE" id="PS50853"/>
    </source>
</evidence>
<feature type="domain" description="Fibronectin type-III" evidence="9">
    <location>
        <begin position="884"/>
        <end position="974"/>
    </location>
</feature>
<sequence>MKDPKSQDVHVGESIVLEWPYEVESKDLSADFLWSKNGKVLYSDGNMTINTNSGQQYFLSHDKKKLSIRNVSIAENAEFRCQLSVGGKKNSTGLKLRVLVPPTAVKILSYDNGSVINVEEDSLLNLSCGAYYSNPEAKVRWWYWNGKDYSKVDESAIESVISLNENSTYNSFSQLNWVAKKPDNQRTFICKAVYRNHSYSQSVILNVTYLSSIPVVHVSKSNVIAGDNVTLSCSVRGGNPLPELKWYNGSRELSGDFFFDPAENETRVEYSMIASAFHNGMKYKCRSSSGAKYKETSLIVSVGYPPSVVSITGDTIVHLNHTANFTCLTETSNPSPSIEWRVNGLSPAENASTFEQGTKTVSILSVIGTELRFGKHKMDLKCIAKNYYGEAETERSITIYSPPGDPVIKSMDANLAVNAEVSFICKADSGYPYTNISWYLSGNKLRNVSTTEMENQVKSVVSLKLEKDMNRKILRCKAVNERMNTSTCAEYSLDVSFGPDQIKVRNPQALKAGVLATLDCYVYSSNPRAEVTWEFPGELKYNATIKEKNLGSNGFDVVSSVKFMPTKEMDNVTVTCHASSSKWPKVDSSTVLDVQYSPVIENVTKEYTAKEGDSFNATVSIQANPFTLDYYWRKDNTPFYEHVGSLTAKGSSLTSKRLLKNDTGVYEMLVKNDVGNASVSFYLVVQYGANINKVSGETSVSLKEKVILSCSAEGIPNYPNMINWYHDSKLISQGVAGDNRHKNLSFIASDRMNGKFDCIADNGIGRSERTVRVLVKMKPRIYKGSRFYRAAGVVGNGVTLSCRARGHPHVKFLWYDDKSSEIKSNNGLYMINVDSKNYPDYESKLVIKKLHKGHYNQSFKCVAENSLGKDMMVIKIEPPSHPDVPSDLVCLDTTKNSVTLKWEPGFDGGSKQKFELRLLSSGGNFDRLFSTAEESIILSNLSSAEQYEVAIRSRNEDGYVSAYSSYITVFTRNLKGEDVSTVIQRANSFSTLLVLLLGVGVLLLLFINCVLFCYMHKRQKRKKIQEKTEMVRKLPDGSGDTKVVHMYGALMNSEGGCRSESVNTNRSELAYERASEDEQSMRTIIEVNPNGCMEEMTRNGYYSRDIDGYDFEHTSDLARSGIVRRNPMNRAAGLFTESYGEDMSLGASSTSYSPGIISRRSVDAPLLGSPGRQRILRNKDLFHGSNLQSAGGGLMSTFVKAESEALITVPFNYATNIDGDLV</sequence>
<organism evidence="10 11">
    <name type="scientific">Syphacia muris</name>
    <dbReference type="NCBI Taxonomy" id="451379"/>
    <lineage>
        <taxon>Eukaryota</taxon>
        <taxon>Metazoa</taxon>
        <taxon>Ecdysozoa</taxon>
        <taxon>Nematoda</taxon>
        <taxon>Chromadorea</taxon>
        <taxon>Rhabditida</taxon>
        <taxon>Spirurina</taxon>
        <taxon>Oxyuridomorpha</taxon>
        <taxon>Oxyuroidea</taxon>
        <taxon>Oxyuridae</taxon>
        <taxon>Syphacia</taxon>
    </lineage>
</organism>
<evidence type="ECO:0000256" key="5">
    <source>
        <dbReference type="ARBA" id="ARBA00023180"/>
    </source>
</evidence>
<keyword evidence="2" id="KW-0677">Repeat</keyword>
<dbReference type="GO" id="GO:0016020">
    <property type="term" value="C:membrane"/>
    <property type="evidence" value="ECO:0007669"/>
    <property type="project" value="UniProtKB-SubCell"/>
</dbReference>
<keyword evidence="6" id="KW-0393">Immunoglobulin domain</keyword>